<comment type="caution">
    <text evidence="1">The sequence shown here is derived from an EMBL/GenBank/DDBJ whole genome shotgun (WGS) entry which is preliminary data.</text>
</comment>
<gene>
    <name evidence="1" type="ORF">S01H1_30112</name>
</gene>
<reference evidence="1" key="1">
    <citation type="journal article" date="2014" name="Front. Microbiol.">
        <title>High frequency of phylogenetically diverse reductive dehalogenase-homologous genes in deep subseafloor sedimentary metagenomes.</title>
        <authorList>
            <person name="Kawai M."/>
            <person name="Futagami T."/>
            <person name="Toyoda A."/>
            <person name="Takaki Y."/>
            <person name="Nishi S."/>
            <person name="Hori S."/>
            <person name="Arai W."/>
            <person name="Tsubouchi T."/>
            <person name="Morono Y."/>
            <person name="Uchiyama I."/>
            <person name="Ito T."/>
            <person name="Fujiyama A."/>
            <person name="Inagaki F."/>
            <person name="Takami H."/>
        </authorList>
    </citation>
    <scope>NUCLEOTIDE SEQUENCE</scope>
    <source>
        <strain evidence="1">Expedition CK06-06</strain>
    </source>
</reference>
<sequence>MWKGCIALSRAGIFLAFSCKKDSFNKVNSKRIGNVLCVAYPF</sequence>
<dbReference type="EMBL" id="BARS01018506">
    <property type="protein sequence ID" value="GAF95264.1"/>
    <property type="molecule type" value="Genomic_DNA"/>
</dbReference>
<organism evidence="1">
    <name type="scientific">marine sediment metagenome</name>
    <dbReference type="NCBI Taxonomy" id="412755"/>
    <lineage>
        <taxon>unclassified sequences</taxon>
        <taxon>metagenomes</taxon>
        <taxon>ecological metagenomes</taxon>
    </lineage>
</organism>
<proteinExistence type="predicted"/>
<accession>X0TPT1</accession>
<feature type="non-terminal residue" evidence="1">
    <location>
        <position position="42"/>
    </location>
</feature>
<name>X0TPT1_9ZZZZ</name>
<evidence type="ECO:0000313" key="1">
    <source>
        <dbReference type="EMBL" id="GAF95264.1"/>
    </source>
</evidence>
<dbReference type="AlphaFoldDB" id="X0TPT1"/>
<protein>
    <submittedName>
        <fullName evidence="1">Uncharacterized protein</fullName>
    </submittedName>
</protein>